<evidence type="ECO:0000256" key="4">
    <source>
        <dbReference type="ARBA" id="ARBA00022676"/>
    </source>
</evidence>
<evidence type="ECO:0000256" key="5">
    <source>
        <dbReference type="ARBA" id="ARBA00022679"/>
    </source>
</evidence>
<proteinExistence type="predicted"/>
<sequence length="107" mass="11228">MQLGNCMRCDAVACRGAIVYANAVTTVSPTYAGEVVSGGAAGWLRSTFARPELSSKFKGILNGIDTEEWDPAADPLLPANFDADQPEGKALLPSKCPEPAASIPFKN</sequence>
<dbReference type="Proteomes" id="UP000236333">
    <property type="component" value="Unassembled WGS sequence"/>
</dbReference>
<dbReference type="Gene3D" id="3.40.50.2000">
    <property type="entry name" value="Glycogen Phosphorylase B"/>
    <property type="match status" value="1"/>
</dbReference>
<keyword evidence="10" id="KW-1185">Reference proteome</keyword>
<keyword evidence="5" id="KW-0808">Transferase</keyword>
<evidence type="ECO:0000313" key="10">
    <source>
        <dbReference type="Proteomes" id="UP000236333"/>
    </source>
</evidence>
<keyword evidence="4" id="KW-0328">Glycosyltransferase</keyword>
<name>A0A2J8AFU7_9CHLO</name>
<dbReference type="Pfam" id="PF08323">
    <property type="entry name" value="Glyco_transf_5"/>
    <property type="match status" value="1"/>
</dbReference>
<reference evidence="9 10" key="1">
    <citation type="journal article" date="2017" name="Mol. Biol. Evol.">
        <title>The 4-celled Tetrabaena socialis nuclear genome reveals the essential components for genetic control of cell number at the origin of multicellularity in the volvocine lineage.</title>
        <authorList>
            <person name="Featherston J."/>
            <person name="Arakaki Y."/>
            <person name="Hanschen E.R."/>
            <person name="Ferris P.J."/>
            <person name="Michod R.E."/>
            <person name="Olson B.J.S.C."/>
            <person name="Nozaki H."/>
            <person name="Durand P.M."/>
        </authorList>
    </citation>
    <scope>NUCLEOTIDE SEQUENCE [LARGE SCALE GENOMIC DNA]</scope>
    <source>
        <strain evidence="9 10">NIES-571</strain>
    </source>
</reference>
<dbReference type="GO" id="GO:0009011">
    <property type="term" value="F:alpha-1,4-glucan glucosyltransferase (ADP-glucose donor) activity"/>
    <property type="evidence" value="ECO:0007669"/>
    <property type="project" value="UniProtKB-EC"/>
</dbReference>
<evidence type="ECO:0000256" key="7">
    <source>
        <dbReference type="SAM" id="MobiDB-lite"/>
    </source>
</evidence>
<dbReference type="PANTHER" id="PTHR46083:SF1">
    <property type="entry name" value="GLYCOGEN SYNTHASE 2-RELATED"/>
    <property type="match status" value="1"/>
</dbReference>
<comment type="pathway">
    <text evidence="2">Glycan biosynthesis; starch biosynthesis.</text>
</comment>
<evidence type="ECO:0000256" key="6">
    <source>
        <dbReference type="ARBA" id="ARBA00022922"/>
    </source>
</evidence>
<organism evidence="9 10">
    <name type="scientific">Tetrabaena socialis</name>
    <dbReference type="NCBI Taxonomy" id="47790"/>
    <lineage>
        <taxon>Eukaryota</taxon>
        <taxon>Viridiplantae</taxon>
        <taxon>Chlorophyta</taxon>
        <taxon>core chlorophytes</taxon>
        <taxon>Chlorophyceae</taxon>
        <taxon>CS clade</taxon>
        <taxon>Chlamydomonadales</taxon>
        <taxon>Tetrabaenaceae</taxon>
        <taxon>Tetrabaena</taxon>
    </lineage>
</organism>
<dbReference type="EC" id="2.4.1.21" evidence="3"/>
<keyword evidence="6" id="KW-0750">Starch biosynthesis</keyword>
<dbReference type="UniPathway" id="UPA00152"/>
<feature type="region of interest" description="Disordered" evidence="7">
    <location>
        <begin position="88"/>
        <end position="107"/>
    </location>
</feature>
<dbReference type="InterPro" id="IPR013534">
    <property type="entry name" value="Starch_synth_cat_dom"/>
</dbReference>
<accession>A0A2J8AFU7</accession>
<evidence type="ECO:0000259" key="8">
    <source>
        <dbReference type="Pfam" id="PF08323"/>
    </source>
</evidence>
<gene>
    <name evidence="9" type="ORF">TSOC_001777</name>
</gene>
<dbReference type="AlphaFoldDB" id="A0A2J8AFU7"/>
<comment type="catalytic activity">
    <reaction evidence="1">
        <text>[(1-&gt;4)-alpha-D-glucosyl](n) + ADP-alpha-D-glucose = [(1-&gt;4)-alpha-D-glucosyl](n+1) + ADP + H(+)</text>
        <dbReference type="Rhea" id="RHEA:18189"/>
        <dbReference type="Rhea" id="RHEA-COMP:9584"/>
        <dbReference type="Rhea" id="RHEA-COMP:9587"/>
        <dbReference type="ChEBI" id="CHEBI:15378"/>
        <dbReference type="ChEBI" id="CHEBI:15444"/>
        <dbReference type="ChEBI" id="CHEBI:57498"/>
        <dbReference type="ChEBI" id="CHEBI:456216"/>
        <dbReference type="EC" id="2.4.1.21"/>
    </reaction>
</comment>
<evidence type="ECO:0000256" key="1">
    <source>
        <dbReference type="ARBA" id="ARBA00001478"/>
    </source>
</evidence>
<feature type="domain" description="Starch synthase catalytic" evidence="8">
    <location>
        <begin position="14"/>
        <end position="38"/>
    </location>
</feature>
<protein>
    <recommendedName>
        <fullName evidence="3">starch synthase</fullName>
        <ecNumber evidence="3">2.4.1.21</ecNumber>
    </recommendedName>
</protein>
<comment type="caution">
    <text evidence="9">The sequence shown here is derived from an EMBL/GenBank/DDBJ whole genome shotgun (WGS) entry which is preliminary data.</text>
</comment>
<dbReference type="PANTHER" id="PTHR46083">
    <property type="match status" value="1"/>
</dbReference>
<dbReference type="OrthoDB" id="2018403at2759"/>
<evidence type="ECO:0000256" key="3">
    <source>
        <dbReference type="ARBA" id="ARBA00012588"/>
    </source>
</evidence>
<dbReference type="EMBL" id="PGGS01000031">
    <property type="protein sequence ID" value="PNH11376.1"/>
    <property type="molecule type" value="Genomic_DNA"/>
</dbReference>
<dbReference type="SUPFAM" id="SSF53756">
    <property type="entry name" value="UDP-Glycosyltransferase/glycogen phosphorylase"/>
    <property type="match status" value="1"/>
</dbReference>
<dbReference type="GO" id="GO:0019252">
    <property type="term" value="P:starch biosynthetic process"/>
    <property type="evidence" value="ECO:0007669"/>
    <property type="project" value="UniProtKB-UniPathway"/>
</dbReference>
<evidence type="ECO:0000313" key="9">
    <source>
        <dbReference type="EMBL" id="PNH11376.1"/>
    </source>
</evidence>
<evidence type="ECO:0000256" key="2">
    <source>
        <dbReference type="ARBA" id="ARBA00004727"/>
    </source>
</evidence>